<proteinExistence type="predicted"/>
<accession>A0ACC1NLX4</accession>
<organism evidence="1 2">
    <name type="scientific">Zarea fungicola</name>
    <dbReference type="NCBI Taxonomy" id="93591"/>
    <lineage>
        <taxon>Eukaryota</taxon>
        <taxon>Fungi</taxon>
        <taxon>Dikarya</taxon>
        <taxon>Ascomycota</taxon>
        <taxon>Pezizomycotina</taxon>
        <taxon>Sordariomycetes</taxon>
        <taxon>Hypocreomycetidae</taxon>
        <taxon>Hypocreales</taxon>
        <taxon>Cordycipitaceae</taxon>
        <taxon>Zarea</taxon>
    </lineage>
</organism>
<sequence length="549" mass="63716">MPGQNNQLRTWWKESSVYQIYPASFQDSTGSGTGDLKGIISRVDYLRDLGIDVVWLSPIFKSPQIDMGYDVSDYRAIHEPYGDISDVDVLKDKLHERGMKLVLDLVMNHTSDQHDWFKESRKSKDNPYRSWYIWRPPRAWEYDEVTNEYYLRLFAREQPDLNWENPDVRKACYDITRFWLDRGVDGFRIDVINFISKDQSFQNSTKKVLRGTEFYACGPRLHEYLQELGTIFMEYDAFSVGEMPCVDDEKELIKAVGADRGELSMIFHFEFMDLDYGAEGKFSPRTWSLGELRKLVNKWQRLMYDNNGWNALYLENHDQPRAISRFASDASKHRMASSKLIAIFMAFQAGTPFIYQGQEIGMANLPIEWPMEEYKDIDCLNHWALHKDSVNENTKAALKAEYQKKSRDNARTPMQWNDSRHAGFTTSTEPWMRVNDNYKEVNAASQIHDAQSTYSAYRELLRQRKAYKEIFIYGDFAIVDEDNDRILAYKRIASNGDTALVVCNFSSENVAWQFAGKPSEIIFSPAGKTMADVNGHVELGPYEAIALLL</sequence>
<dbReference type="Proteomes" id="UP001143910">
    <property type="component" value="Unassembled WGS sequence"/>
</dbReference>
<evidence type="ECO:0000313" key="1">
    <source>
        <dbReference type="EMBL" id="KAJ2979861.1"/>
    </source>
</evidence>
<reference evidence="1" key="1">
    <citation type="submission" date="2022-08" db="EMBL/GenBank/DDBJ databases">
        <title>Genome Sequence of Lecanicillium fungicola.</title>
        <authorList>
            <person name="Buettner E."/>
        </authorList>
    </citation>
    <scope>NUCLEOTIDE SEQUENCE</scope>
    <source>
        <strain evidence="1">Babe33</strain>
    </source>
</reference>
<protein>
    <submittedName>
        <fullName evidence="1">Uncharacterized protein</fullName>
    </submittedName>
</protein>
<name>A0ACC1NLX4_9HYPO</name>
<evidence type="ECO:0000313" key="2">
    <source>
        <dbReference type="Proteomes" id="UP001143910"/>
    </source>
</evidence>
<gene>
    <name evidence="1" type="ORF">NQ176_g2989</name>
</gene>
<comment type="caution">
    <text evidence="1">The sequence shown here is derived from an EMBL/GenBank/DDBJ whole genome shotgun (WGS) entry which is preliminary data.</text>
</comment>
<dbReference type="EMBL" id="JANJQO010000246">
    <property type="protein sequence ID" value="KAJ2979861.1"/>
    <property type="molecule type" value="Genomic_DNA"/>
</dbReference>
<keyword evidence="2" id="KW-1185">Reference proteome</keyword>